<proteinExistence type="inferred from homology"/>
<comment type="caution">
    <text evidence="9">The sequence shown here is derived from an EMBL/GenBank/DDBJ whole genome shotgun (WGS) entry which is preliminary data.</text>
</comment>
<feature type="transmembrane region" description="Helical" evidence="7">
    <location>
        <begin position="157"/>
        <end position="179"/>
    </location>
</feature>
<keyword evidence="4 7" id="KW-1133">Transmembrane helix</keyword>
<feature type="domain" description="Integral membrane bound transporter" evidence="8">
    <location>
        <begin position="389"/>
        <end position="514"/>
    </location>
</feature>
<sequence length="708" mass="76918">MGTAREHHRMIVRFTKVTEATRDRFAASDPGFVRLRLALSAIFGIVLTVLVLLPFSQPLTVVMVGAIGAMMSAFTVHEDTTRQDLVTLLLVLLTGAASLTLASLGASMPPLDSVVFVLLIFVAVYAQRWGARGIALGSATFFLFFFAMFLQTHLKQVPALLGALLAGILANAFIRLVVLPRRPAKELLRVRRAFRARLAAVIRAAQAYLESGSRNDKQLRTAANRMHECVLMVEDVAPDVVDERAVGVLRRRAIEVELAVEWLVITLRRTAAEDLDEATRADLVAALRRFGGLIGRDPRELPVISDSAEFSQMLVAGSRLGEHARPGDELRHAIAELAIADVNAQRVAENDELPADDAPDAEEPERKAVFTYDNQTRGAIQAVVGGGLAVLGGELVSPQRWYWAVLTVFVVFLGSATAGATFVKGMRRLVGTLVGIFGGVLAALLVVGNSPATLVLLLVCVFGMVYFSRVSQAIMAFFITTMLGLLYSLLGTFTFEVLWIRLAETAVGAVAGMLAAVVIVPVRTRAVMLDDIAATLEDLRTFVERAGELLSGRENHNIIELSRTLDRDVDQVRRTIEPLVHPVNVSTARRDLGWHVQGTLESIAFRARHVAARAQPGMFAGDDRLPEVLAGITRKVDTLLEVVREPATAPQRRLERETGLPPGECAGDATRRSLLSSLDQLDAELVALGNTFGMRRDKTHPDAGYAEG</sequence>
<dbReference type="PANTHER" id="PTHR30509">
    <property type="entry name" value="P-HYDROXYBENZOIC ACID EFFLUX PUMP SUBUNIT-RELATED"/>
    <property type="match status" value="1"/>
</dbReference>
<evidence type="ECO:0000256" key="1">
    <source>
        <dbReference type="ARBA" id="ARBA00004651"/>
    </source>
</evidence>
<dbReference type="PANTHER" id="PTHR30509:SF9">
    <property type="entry name" value="MULTIDRUG RESISTANCE PROTEIN MDTO"/>
    <property type="match status" value="1"/>
</dbReference>
<organism evidence="9 10">
    <name type="scientific">Amycolatopsis magusensis</name>
    <dbReference type="NCBI Taxonomy" id="882444"/>
    <lineage>
        <taxon>Bacteria</taxon>
        <taxon>Bacillati</taxon>
        <taxon>Actinomycetota</taxon>
        <taxon>Actinomycetes</taxon>
        <taxon>Pseudonocardiales</taxon>
        <taxon>Pseudonocardiaceae</taxon>
        <taxon>Amycolatopsis</taxon>
    </lineage>
</organism>
<evidence type="ECO:0000259" key="8">
    <source>
        <dbReference type="Pfam" id="PF13515"/>
    </source>
</evidence>
<feature type="transmembrane region" description="Helical" evidence="7">
    <location>
        <begin position="452"/>
        <end position="467"/>
    </location>
</feature>
<evidence type="ECO:0000256" key="7">
    <source>
        <dbReference type="SAM" id="Phobius"/>
    </source>
</evidence>
<feature type="transmembrane region" description="Helical" evidence="7">
    <location>
        <begin position="32"/>
        <end position="53"/>
    </location>
</feature>
<evidence type="ECO:0000256" key="5">
    <source>
        <dbReference type="ARBA" id="ARBA00023136"/>
    </source>
</evidence>
<accession>A0ABS4PZC6</accession>
<dbReference type="InterPro" id="IPR049453">
    <property type="entry name" value="Memb_transporter_dom"/>
</dbReference>
<feature type="transmembrane region" description="Helical" evidence="7">
    <location>
        <begin position="401"/>
        <end position="422"/>
    </location>
</feature>
<evidence type="ECO:0000256" key="6">
    <source>
        <dbReference type="ARBA" id="ARBA00043993"/>
    </source>
</evidence>
<feature type="transmembrane region" description="Helical" evidence="7">
    <location>
        <begin position="59"/>
        <end position="76"/>
    </location>
</feature>
<evidence type="ECO:0000313" key="9">
    <source>
        <dbReference type="EMBL" id="MBP2183926.1"/>
    </source>
</evidence>
<dbReference type="Pfam" id="PF13515">
    <property type="entry name" value="FUSC_2"/>
    <property type="match status" value="1"/>
</dbReference>
<feature type="transmembrane region" description="Helical" evidence="7">
    <location>
        <begin position="474"/>
        <end position="493"/>
    </location>
</feature>
<protein>
    <submittedName>
        <fullName evidence="9">Membrane protein YccC</fullName>
    </submittedName>
</protein>
<dbReference type="EMBL" id="JAGGMS010000001">
    <property type="protein sequence ID" value="MBP2183926.1"/>
    <property type="molecule type" value="Genomic_DNA"/>
</dbReference>
<dbReference type="Proteomes" id="UP000741013">
    <property type="component" value="Unassembled WGS sequence"/>
</dbReference>
<comment type="similarity">
    <text evidence="6">Belongs to the YccS/YhfK family.</text>
</comment>
<evidence type="ECO:0000256" key="2">
    <source>
        <dbReference type="ARBA" id="ARBA00022475"/>
    </source>
</evidence>
<comment type="subcellular location">
    <subcellularLocation>
        <location evidence="1">Cell membrane</location>
        <topology evidence="1">Multi-pass membrane protein</topology>
    </subcellularLocation>
</comment>
<feature type="transmembrane region" description="Helical" evidence="7">
    <location>
        <begin position="499"/>
        <end position="520"/>
    </location>
</feature>
<evidence type="ECO:0000313" key="10">
    <source>
        <dbReference type="Proteomes" id="UP000741013"/>
    </source>
</evidence>
<feature type="transmembrane region" description="Helical" evidence="7">
    <location>
        <begin position="376"/>
        <end position="395"/>
    </location>
</feature>
<keyword evidence="10" id="KW-1185">Reference proteome</keyword>
<dbReference type="RefSeq" id="WP_372444087.1">
    <property type="nucleotide sequence ID" value="NZ_JAGGMS010000001.1"/>
</dbReference>
<evidence type="ECO:0000256" key="3">
    <source>
        <dbReference type="ARBA" id="ARBA00022692"/>
    </source>
</evidence>
<keyword evidence="5 7" id="KW-0472">Membrane</keyword>
<keyword evidence="2" id="KW-1003">Cell membrane</keyword>
<feature type="transmembrane region" description="Helical" evidence="7">
    <location>
        <begin position="110"/>
        <end position="126"/>
    </location>
</feature>
<name>A0ABS4PZC6_9PSEU</name>
<keyword evidence="3 7" id="KW-0812">Transmembrane</keyword>
<feature type="transmembrane region" description="Helical" evidence="7">
    <location>
        <begin position="85"/>
        <end position="104"/>
    </location>
</feature>
<gene>
    <name evidence="9" type="ORF">JOM49_005452</name>
</gene>
<feature type="transmembrane region" description="Helical" evidence="7">
    <location>
        <begin position="429"/>
        <end position="446"/>
    </location>
</feature>
<feature type="transmembrane region" description="Helical" evidence="7">
    <location>
        <begin position="133"/>
        <end position="151"/>
    </location>
</feature>
<reference evidence="9 10" key="1">
    <citation type="submission" date="2021-03" db="EMBL/GenBank/DDBJ databases">
        <title>Sequencing the genomes of 1000 actinobacteria strains.</title>
        <authorList>
            <person name="Klenk H.-P."/>
        </authorList>
    </citation>
    <scope>NUCLEOTIDE SEQUENCE [LARGE SCALE GENOMIC DNA]</scope>
    <source>
        <strain evidence="9 10">DSM 45510</strain>
    </source>
</reference>
<evidence type="ECO:0000256" key="4">
    <source>
        <dbReference type="ARBA" id="ARBA00022989"/>
    </source>
</evidence>